<sequence>MEGDTTLETHTNSKYSFCQPGAAAPLRHVADLSPCIQTVYHVAYAMSDVYSGIYSSKKQSRSLELKPYSQESIPTDLANTLYLTHTQSEKENLIKLGCGKGEGSAVQTIHEAQGLTFETVVIETHV</sequence>
<dbReference type="Proteomes" id="UP000824533">
    <property type="component" value="Linkage Group LG27"/>
</dbReference>
<evidence type="ECO:0000313" key="2">
    <source>
        <dbReference type="Proteomes" id="UP000824533"/>
    </source>
</evidence>
<proteinExistence type="predicted"/>
<evidence type="ECO:0000313" key="1">
    <source>
        <dbReference type="EMBL" id="KAJ0170435.1"/>
    </source>
</evidence>
<name>A0ACC1CFR0_9NEOP</name>
<keyword evidence="2" id="KW-1185">Reference proteome</keyword>
<accession>A0ACC1CFR0</accession>
<organism evidence="1 2">
    <name type="scientific">Dendrolimus kikuchii</name>
    <dbReference type="NCBI Taxonomy" id="765133"/>
    <lineage>
        <taxon>Eukaryota</taxon>
        <taxon>Metazoa</taxon>
        <taxon>Ecdysozoa</taxon>
        <taxon>Arthropoda</taxon>
        <taxon>Hexapoda</taxon>
        <taxon>Insecta</taxon>
        <taxon>Pterygota</taxon>
        <taxon>Neoptera</taxon>
        <taxon>Endopterygota</taxon>
        <taxon>Lepidoptera</taxon>
        <taxon>Glossata</taxon>
        <taxon>Ditrysia</taxon>
        <taxon>Bombycoidea</taxon>
        <taxon>Lasiocampidae</taxon>
        <taxon>Dendrolimus</taxon>
    </lineage>
</organism>
<comment type="caution">
    <text evidence="1">The sequence shown here is derived from an EMBL/GenBank/DDBJ whole genome shotgun (WGS) entry which is preliminary data.</text>
</comment>
<dbReference type="EMBL" id="CM034413">
    <property type="protein sequence ID" value="KAJ0170435.1"/>
    <property type="molecule type" value="Genomic_DNA"/>
</dbReference>
<gene>
    <name evidence="1" type="ORF">K1T71_013806</name>
</gene>
<protein>
    <submittedName>
        <fullName evidence="1">Uncharacterized protein</fullName>
    </submittedName>
</protein>
<reference evidence="1 2" key="1">
    <citation type="journal article" date="2021" name="Front. Genet.">
        <title>Chromosome-Level Genome Assembly Reveals Significant Gene Expansion in the Toll and IMD Signaling Pathways of Dendrolimus kikuchii.</title>
        <authorList>
            <person name="Zhou J."/>
            <person name="Wu P."/>
            <person name="Xiong Z."/>
            <person name="Liu N."/>
            <person name="Zhao N."/>
            <person name="Ji M."/>
            <person name="Qiu Y."/>
            <person name="Yang B."/>
        </authorList>
    </citation>
    <scope>NUCLEOTIDE SEQUENCE [LARGE SCALE GENOMIC DNA]</scope>
    <source>
        <strain evidence="1">Ann1</strain>
    </source>
</reference>